<feature type="domain" description="GEVED" evidence="3">
    <location>
        <begin position="635"/>
        <end position="709"/>
    </location>
</feature>
<feature type="chain" id="PRO_5002074780" description="Laminin G domain-containing protein" evidence="2">
    <location>
        <begin position="37"/>
        <end position="869"/>
    </location>
</feature>
<evidence type="ECO:0008006" key="7">
    <source>
        <dbReference type="Google" id="ProtNLM"/>
    </source>
</evidence>
<dbReference type="STRING" id="2340.JV46_07940"/>
<keyword evidence="6" id="KW-1185">Reference proteome</keyword>
<evidence type="ECO:0000259" key="3">
    <source>
        <dbReference type="Pfam" id="PF20009"/>
    </source>
</evidence>
<dbReference type="AlphaFoldDB" id="A0A0B0HBA2"/>
<evidence type="ECO:0000256" key="1">
    <source>
        <dbReference type="SAM" id="MobiDB-lite"/>
    </source>
</evidence>
<dbReference type="Pfam" id="PF20009">
    <property type="entry name" value="GEVED"/>
    <property type="match status" value="1"/>
</dbReference>
<reference evidence="5 6" key="1">
    <citation type="journal article" date="2014" name="BMC Genomics">
        <title>The genome of the intracellular bacterium of the coastal bivalve, Solemya velum: a blueprint for thriving in and out of symbiosis.</title>
        <authorList>
            <person name="Dmytrenko O."/>
            <person name="Russell S.L."/>
            <person name="Loo W.T."/>
            <person name="Fontanez K.M."/>
            <person name="Liao L."/>
            <person name="Roeselers G."/>
            <person name="Sharma R."/>
            <person name="Stewart F.J."/>
            <person name="Newton I.L."/>
            <person name="Woyke T."/>
            <person name="Wu D."/>
            <person name="Lang J.M."/>
            <person name="Eisen J.A."/>
            <person name="Cavanaugh C.M."/>
        </authorList>
    </citation>
    <scope>NUCLEOTIDE SEQUENCE [LARGE SCALE GENOMIC DNA]</scope>
    <source>
        <strain evidence="5 6">WH</strain>
    </source>
</reference>
<dbReference type="EMBL" id="JRAA01000002">
    <property type="protein sequence ID" value="KHF24726.1"/>
    <property type="molecule type" value="Genomic_DNA"/>
</dbReference>
<dbReference type="Gene3D" id="2.60.120.200">
    <property type="match status" value="1"/>
</dbReference>
<dbReference type="eggNOG" id="COG3391">
    <property type="taxonomic scope" value="Bacteria"/>
</dbReference>
<sequence length="869" mass="92537">MVDQMNNIACSHSSRFFSCCFLALTASLALVSTLQAQTCSYPVTPEARYTLDSTTADSSGNSHNPVNSPSLTYNSTDFVEGTHSARRNTAGMQLNDGTFLEDGFITKSLSMYIKPSTLTGTDQVLFEEGNAVNGIILLLNSSGNIQLTVESNSGIRTIESPFPTDGNWHQVGFVYDGNAAVNTSWIYLDGYPVNSASSVGNLSPHIDGGGLFEQFGQAAGAITASQYTGQMDEVTIFSAALTPKNMLDITSCGGSGGGAGEATVADLLTEQGTMECGSDGYLVHTTATTKSTWRTVDLITSAYTQSDDNLDSTINAIGYNVMDNRVWGYNKEDGDGSLSVSVVDNVGNWTTQIIGKAVDLDSLSNLNVGTVDDQGRYCLSPSTSGIHTVQVVDLDPASANYLMKIDNFSVTWPSGQTPDWAFNPIDDHLYAINYNSSVGSDFPKLLQIVVPVLDGDASTMETATVNNLGIALNDGVKDVFGGVYFDDDGYFYAQGNGTGFLYRLDLRDVSGSGFNNANTVIIANGSTSTENDGTRCLSSTVKPPTPLERDFGDINALGINTSLQQDGPRHAVIGLSGSVTDLMIGSSIDVEEDAASNAAATADGSEEGVSFTSSLGDVVTATVSVTNNTGEDARLCAWLDADADSTFEAGERQCSTAADPGGDFDWTLTGGTGNYYSRFRLCDLPGTNTGDCDGPDGVAGNGEVEDYLISYNATAATITTIRLDGMRPDQILAQLDIASMSSQQLFGLLSIWNPEVAASMAEASHAELAEALRNHLDPDSDVTTAALRWETVEENGTVGFYAERRDSPDSPWQRINEKLLPGLIDAPLGGEYMLFDPEAETGQNYQYQLIEQEAWGTQKTYGPYELRLQ</sequence>
<feature type="signal peptide" evidence="2">
    <location>
        <begin position="1"/>
        <end position="36"/>
    </location>
</feature>
<keyword evidence="2" id="KW-0732">Signal</keyword>
<dbReference type="InterPro" id="IPR054215">
    <property type="entry name" value="DUF6923"/>
</dbReference>
<evidence type="ECO:0000256" key="2">
    <source>
        <dbReference type="SAM" id="SignalP"/>
    </source>
</evidence>
<dbReference type="Pfam" id="PF21959">
    <property type="entry name" value="DUF6923"/>
    <property type="match status" value="1"/>
</dbReference>
<evidence type="ECO:0000313" key="5">
    <source>
        <dbReference type="EMBL" id="KHF24726.1"/>
    </source>
</evidence>
<accession>A0A0B0HBA2</accession>
<dbReference type="Proteomes" id="UP000030856">
    <property type="component" value="Unassembled WGS sequence"/>
</dbReference>
<dbReference type="Pfam" id="PF13385">
    <property type="entry name" value="Laminin_G_3"/>
    <property type="match status" value="1"/>
</dbReference>
<feature type="region of interest" description="Disordered" evidence="1">
    <location>
        <begin position="52"/>
        <end position="72"/>
    </location>
</feature>
<dbReference type="SUPFAM" id="SSF49899">
    <property type="entry name" value="Concanavalin A-like lectins/glucanases"/>
    <property type="match status" value="1"/>
</dbReference>
<name>A0A0B0HBA2_SOVGS</name>
<protein>
    <recommendedName>
        <fullName evidence="7">Laminin G domain-containing protein</fullName>
    </recommendedName>
</protein>
<gene>
    <name evidence="5" type="ORF">JV46_07940</name>
</gene>
<proteinExistence type="predicted"/>
<dbReference type="eggNOG" id="COG4733">
    <property type="taxonomic scope" value="Bacteria"/>
</dbReference>
<comment type="caution">
    <text evidence="5">The sequence shown here is derived from an EMBL/GenBank/DDBJ whole genome shotgun (WGS) entry which is preliminary data.</text>
</comment>
<dbReference type="InterPro" id="IPR045474">
    <property type="entry name" value="GEVED"/>
</dbReference>
<dbReference type="InterPro" id="IPR013320">
    <property type="entry name" value="ConA-like_dom_sf"/>
</dbReference>
<organism evidence="5 6">
    <name type="scientific">Solemya velum gill symbiont</name>
    <dbReference type="NCBI Taxonomy" id="2340"/>
    <lineage>
        <taxon>Bacteria</taxon>
        <taxon>Pseudomonadati</taxon>
        <taxon>Pseudomonadota</taxon>
        <taxon>Gammaproteobacteria</taxon>
        <taxon>sulfur-oxidizing symbionts</taxon>
    </lineage>
</organism>
<evidence type="ECO:0000313" key="6">
    <source>
        <dbReference type="Proteomes" id="UP000030856"/>
    </source>
</evidence>
<feature type="domain" description="DUF6923" evidence="4">
    <location>
        <begin position="300"/>
        <end position="537"/>
    </location>
</feature>
<evidence type="ECO:0000259" key="4">
    <source>
        <dbReference type="Pfam" id="PF21959"/>
    </source>
</evidence>